<evidence type="ECO:0000313" key="2">
    <source>
        <dbReference type="Proteomes" id="UP000470875"/>
    </source>
</evidence>
<organism evidence="1 2">
    <name type="scientific">Scrofimicrobium canadense</name>
    <dbReference type="NCBI Taxonomy" id="2652290"/>
    <lineage>
        <taxon>Bacteria</taxon>
        <taxon>Bacillati</taxon>
        <taxon>Actinomycetota</taxon>
        <taxon>Actinomycetes</taxon>
        <taxon>Actinomycetales</taxon>
        <taxon>Actinomycetaceae</taxon>
        <taxon>Scrofimicrobium</taxon>
    </lineage>
</organism>
<sequence>MRIERDIDFGRPRRMRCGRCGHEELVSHDWMESWEQGNELCPECGIDCTEEDRARPTYDPDDPAIVDHQVLRMFWYHTSTIPDWPQKEFDPREKLTPETVQRMTRMCGAGAVDRWAEQQKSKALHVGTYEAAIENMLRRMDDQPEGDAPFYLYRVVLDDAVGIEPGVHREPTNWVGDAQPEKFLNPGHSVYRYINEHEDEGSISLALTADAIESVSGIQIPVATKTPARKKQRLATWQDVQLKVKEASVPDRVRPRLAGAFRTVSASNTDHLNPDLLDGLVDLIQNPSHILALLDSVGPRQV</sequence>
<dbReference type="AlphaFoldDB" id="A0A6N7W8M5"/>
<protein>
    <submittedName>
        <fullName evidence="1">Uncharacterized protein</fullName>
    </submittedName>
</protein>
<keyword evidence="2" id="KW-1185">Reference proteome</keyword>
<dbReference type="RefSeq" id="WP_154545443.1">
    <property type="nucleotide sequence ID" value="NZ_VULO01000009.1"/>
</dbReference>
<evidence type="ECO:0000313" key="1">
    <source>
        <dbReference type="EMBL" id="MSS84792.1"/>
    </source>
</evidence>
<comment type="caution">
    <text evidence="1">The sequence shown here is derived from an EMBL/GenBank/DDBJ whole genome shotgun (WGS) entry which is preliminary data.</text>
</comment>
<dbReference type="EMBL" id="VULO01000009">
    <property type="protein sequence ID" value="MSS84792.1"/>
    <property type="molecule type" value="Genomic_DNA"/>
</dbReference>
<gene>
    <name evidence="1" type="ORF">FYJ24_08450</name>
</gene>
<dbReference type="Proteomes" id="UP000470875">
    <property type="component" value="Unassembled WGS sequence"/>
</dbReference>
<accession>A0A6N7W8M5</accession>
<proteinExistence type="predicted"/>
<name>A0A6N7W8M5_9ACTO</name>
<reference evidence="1 2" key="1">
    <citation type="submission" date="2019-08" db="EMBL/GenBank/DDBJ databases">
        <title>In-depth cultivation of the pig gut microbiome towards novel bacterial diversity and tailored functional studies.</title>
        <authorList>
            <person name="Wylensek D."/>
            <person name="Hitch T.C.A."/>
            <person name="Clavel T."/>
        </authorList>
    </citation>
    <scope>NUCLEOTIDE SEQUENCE [LARGE SCALE GENOMIC DNA]</scope>
    <source>
        <strain evidence="1 2">WB03_NA08</strain>
    </source>
</reference>